<name>A0A1L7ANQ6_9PROT</name>
<sequence>MKRRLEALAPNAFTEDDYVQVAEYILQRYLPEGACKTDADYAKARENIRVTIRRNARMTPEERAQAAEKAKAEVDPEFTAWMDELLSQVGTRTVGTPGAWSPVSVRPTGDDANGFAVYCHRFDVPTAAGIVTATVATTADEVWPKVMAYVRDPEWGPDLQERETTRMVWKSAGAHLHVSRIAIEDAVLRGRLKRSRVPKPCNDRELYRRALDEVVRELETRWPESTARPRSLKPAQWPMAGD</sequence>
<dbReference type="EMBL" id="CP015586">
    <property type="protein sequence ID" value="APT60408.1"/>
    <property type="molecule type" value="Genomic_DNA"/>
</dbReference>
<dbReference type="KEGG" id="rgi:RGI145_23995"/>
<dbReference type="Proteomes" id="UP000185494">
    <property type="component" value="Chromosome 2"/>
</dbReference>
<dbReference type="AlphaFoldDB" id="A0A1L7ANQ6"/>
<proteinExistence type="predicted"/>
<evidence type="ECO:0000313" key="3">
    <source>
        <dbReference type="Proteomes" id="UP000185494"/>
    </source>
</evidence>
<protein>
    <submittedName>
        <fullName evidence="2">Uncharacterized protein</fullName>
    </submittedName>
</protein>
<keyword evidence="2" id="KW-0614">Plasmid</keyword>
<accession>A0A1L7ANQ6</accession>
<dbReference type="RefSeq" id="WP_167668435.1">
    <property type="nucleotide sequence ID" value="NZ_CP015586.1"/>
</dbReference>
<gene>
    <name evidence="2" type="ORF">RGI145_23995</name>
</gene>
<reference evidence="2 3" key="1">
    <citation type="submission" date="2016-05" db="EMBL/GenBank/DDBJ databases">
        <title>Complete Genome and Methylome Analysis of Psychrotrophic Bacterial Isolates from Antarctic Lake Untersee.</title>
        <authorList>
            <person name="Fomenkov A."/>
            <person name="Akimov V.N."/>
            <person name="Vasilyeva L.V."/>
            <person name="Andersen D."/>
            <person name="Vincze T."/>
            <person name="Roberts R.J."/>
        </authorList>
    </citation>
    <scope>NUCLEOTIDE SEQUENCE [LARGE SCALE GENOMIC DNA]</scope>
    <source>
        <strain evidence="2 3">U14-5</strain>
        <plasmid evidence="3">Plasmid 2</plasmid>
    </source>
</reference>
<evidence type="ECO:0000256" key="1">
    <source>
        <dbReference type="SAM" id="MobiDB-lite"/>
    </source>
</evidence>
<geneLocation type="plasmid" evidence="2 3">
    <name>2</name>
</geneLocation>
<evidence type="ECO:0000313" key="2">
    <source>
        <dbReference type="EMBL" id="APT60408.1"/>
    </source>
</evidence>
<feature type="region of interest" description="Disordered" evidence="1">
    <location>
        <begin position="221"/>
        <end position="242"/>
    </location>
</feature>
<organism evidence="2 3">
    <name type="scientific">Roseomonas gilardii</name>
    <dbReference type="NCBI Taxonomy" id="257708"/>
    <lineage>
        <taxon>Bacteria</taxon>
        <taxon>Pseudomonadati</taxon>
        <taxon>Pseudomonadota</taxon>
        <taxon>Alphaproteobacteria</taxon>
        <taxon>Acetobacterales</taxon>
        <taxon>Roseomonadaceae</taxon>
        <taxon>Roseomonas</taxon>
    </lineage>
</organism>